<dbReference type="GO" id="GO:0005829">
    <property type="term" value="C:cytosol"/>
    <property type="evidence" value="ECO:0007669"/>
    <property type="project" value="TreeGrafter"/>
</dbReference>
<dbReference type="GO" id="GO:0070626">
    <property type="term" value="F:(S)-2-(5-amino-1-(5-phospho-D-ribosyl)imidazole-4-carboxamido) succinate lyase (fumarate-forming) activity"/>
    <property type="evidence" value="ECO:0007669"/>
    <property type="project" value="TreeGrafter"/>
</dbReference>
<dbReference type="GO" id="GO:0006189">
    <property type="term" value="P:'de novo' IMP biosynthetic process"/>
    <property type="evidence" value="ECO:0007669"/>
    <property type="project" value="UniProtKB-UniPathway"/>
</dbReference>
<dbReference type="UniPathway" id="UPA00075">
    <property type="reaction ID" value="UER00336"/>
</dbReference>
<dbReference type="FunFam" id="1.20.200.10:FF:000014">
    <property type="entry name" value="3-carboxy-cis,cis-muconate cycloisomerase"/>
    <property type="match status" value="1"/>
</dbReference>
<proteinExistence type="predicted"/>
<dbReference type="EMBL" id="PGTN01000096">
    <property type="protein sequence ID" value="PJF46777.1"/>
    <property type="molecule type" value="Genomic_DNA"/>
</dbReference>
<dbReference type="PRINTS" id="PR00145">
    <property type="entry name" value="ARGSUCLYASE"/>
</dbReference>
<evidence type="ECO:0000256" key="2">
    <source>
        <dbReference type="SAM" id="Coils"/>
    </source>
</evidence>
<evidence type="ECO:0000259" key="3">
    <source>
        <dbReference type="SMART" id="SM00998"/>
    </source>
</evidence>
<dbReference type="UniPathway" id="UPA00074">
    <property type="reaction ID" value="UER00132"/>
</dbReference>
<evidence type="ECO:0000256" key="1">
    <source>
        <dbReference type="ARBA" id="ARBA00023239"/>
    </source>
</evidence>
<dbReference type="GO" id="GO:0044208">
    <property type="term" value="P:'de novo' AMP biosynthetic process"/>
    <property type="evidence" value="ECO:0007669"/>
    <property type="project" value="UniProtKB-UniPathway"/>
</dbReference>
<accession>A0A2M8QAE8</accession>
<dbReference type="Pfam" id="PF10397">
    <property type="entry name" value="ADSL_C"/>
    <property type="match status" value="1"/>
</dbReference>
<dbReference type="Pfam" id="PF00206">
    <property type="entry name" value="Lyase_1"/>
    <property type="match status" value="1"/>
</dbReference>
<evidence type="ECO:0000313" key="4">
    <source>
        <dbReference type="EMBL" id="PJF46777.1"/>
    </source>
</evidence>
<feature type="coiled-coil region" evidence="2">
    <location>
        <begin position="117"/>
        <end position="144"/>
    </location>
</feature>
<comment type="caution">
    <text evidence="4">The sequence shown here is derived from an EMBL/GenBank/DDBJ whole genome shotgun (WGS) entry which is preliminary data.</text>
</comment>
<dbReference type="InterPro" id="IPR019468">
    <property type="entry name" value="AdenyloSucc_lyase_C"/>
</dbReference>
<dbReference type="NCBIfam" id="TIGR00928">
    <property type="entry name" value="purB"/>
    <property type="match status" value="1"/>
</dbReference>
<dbReference type="InterPro" id="IPR000362">
    <property type="entry name" value="Fumarate_lyase_fam"/>
</dbReference>
<reference evidence="4 5" key="1">
    <citation type="submission" date="2017-11" db="EMBL/GenBank/DDBJ databases">
        <title>Evolution of Phototrophy in the Chloroflexi Phylum Driven by Horizontal Gene Transfer.</title>
        <authorList>
            <person name="Ward L.M."/>
            <person name="Hemp J."/>
            <person name="Shih P.M."/>
            <person name="Mcglynn S.E."/>
            <person name="Fischer W."/>
        </authorList>
    </citation>
    <scope>NUCLEOTIDE SEQUENCE [LARGE SCALE GENOMIC DNA]</scope>
    <source>
        <strain evidence="4">JP3_7</strain>
    </source>
</reference>
<gene>
    <name evidence="4" type="primary">purB</name>
    <name evidence="4" type="ORF">CUN48_12020</name>
</gene>
<dbReference type="SUPFAM" id="SSF48557">
    <property type="entry name" value="L-aspartase-like"/>
    <property type="match status" value="1"/>
</dbReference>
<protein>
    <submittedName>
        <fullName evidence="4">Adenylosuccinate lyase</fullName>
    </submittedName>
</protein>
<keyword evidence="1 4" id="KW-0456">Lyase</keyword>
<dbReference type="AlphaFoldDB" id="A0A2M8QAE8"/>
<dbReference type="PANTHER" id="PTHR43172">
    <property type="entry name" value="ADENYLOSUCCINATE LYASE"/>
    <property type="match status" value="1"/>
</dbReference>
<dbReference type="Gene3D" id="1.20.200.10">
    <property type="entry name" value="Fumarase/aspartase (Central domain)"/>
    <property type="match status" value="1"/>
</dbReference>
<dbReference type="InterPro" id="IPR022761">
    <property type="entry name" value="Fumarate_lyase_N"/>
</dbReference>
<dbReference type="CDD" id="cd01597">
    <property type="entry name" value="pCLME"/>
    <property type="match status" value="1"/>
</dbReference>
<feature type="domain" description="Adenylosuccinate lyase C-terminal" evidence="3">
    <location>
        <begin position="365"/>
        <end position="444"/>
    </location>
</feature>
<name>A0A2M8QAE8_9CHLR</name>
<dbReference type="InterPro" id="IPR020557">
    <property type="entry name" value="Fumarate_lyase_CS"/>
</dbReference>
<dbReference type="PANTHER" id="PTHR43172:SF1">
    <property type="entry name" value="ADENYLOSUCCINATE LYASE"/>
    <property type="match status" value="1"/>
</dbReference>
<sequence>MPSHITDSIFLKDLYGTDEMRAIFNDESLLQRWLDVEAALAQAEAEIGVIPRWAAEEIARKAKAALIDTAWMKREIDHTLHPIVPLIRALKSICDGDAGEYIHWGATTQDIMDTALVLQIKDAIAIFEQRLSRLEATLAELAQRHRETIMPGRTHGQHALPITFGFKVAIWLDEFRRHAARMRECKPRVLVGQFGGAVGTLAGVGEHGFEIRRRMMAHLKLGVPTITWHVAHDRFAEFAGIIAMMAASCGKIAREVIALQKSEVMELEEPWAEGKVGSSTMPHKRNPMLCEAVVALARLCFDRARTALDGLIPEHERDWAVNHMEWAYLPELCVMADGALALTLRVLDGLHVYPERMRANLDAMQGLMMSEAVMFALGQAVGRQTAHDVVYACAMRAVETQRSFREVLAGDPLVRAHLSADDLDRLLDPTRYIGLAREMVDQVCRTDAD</sequence>
<dbReference type="PROSITE" id="PS00163">
    <property type="entry name" value="FUMARATE_LYASES"/>
    <property type="match status" value="1"/>
</dbReference>
<dbReference type="InterPro" id="IPR008948">
    <property type="entry name" value="L-Aspartase-like"/>
</dbReference>
<dbReference type="SMART" id="SM00998">
    <property type="entry name" value="ADSL_C"/>
    <property type="match status" value="1"/>
</dbReference>
<organism evidence="4 5">
    <name type="scientific">Candidatus Thermofonsia Clade 3 bacterium</name>
    <dbReference type="NCBI Taxonomy" id="2364212"/>
    <lineage>
        <taxon>Bacteria</taxon>
        <taxon>Bacillati</taxon>
        <taxon>Chloroflexota</taxon>
        <taxon>Candidatus Thermofontia</taxon>
        <taxon>Candidatus Thermofonsia Clade 3</taxon>
    </lineage>
</organism>
<dbReference type="Gene3D" id="1.10.40.30">
    <property type="entry name" value="Fumarase/aspartase (C-terminal domain)"/>
    <property type="match status" value="1"/>
</dbReference>
<dbReference type="GO" id="GO:0004018">
    <property type="term" value="F:N6-(1,2-dicarboxyethyl)AMP AMP-lyase (fumarate-forming) activity"/>
    <property type="evidence" value="ECO:0007669"/>
    <property type="project" value="InterPro"/>
</dbReference>
<dbReference type="PRINTS" id="PR00149">
    <property type="entry name" value="FUMRATELYASE"/>
</dbReference>
<dbReference type="InterPro" id="IPR004769">
    <property type="entry name" value="Pur_lyase"/>
</dbReference>
<dbReference type="Proteomes" id="UP000230790">
    <property type="component" value="Unassembled WGS sequence"/>
</dbReference>
<evidence type="ECO:0000313" key="5">
    <source>
        <dbReference type="Proteomes" id="UP000230790"/>
    </source>
</evidence>
<keyword evidence="2" id="KW-0175">Coiled coil</keyword>